<dbReference type="RefSeq" id="WP_039373032.1">
    <property type="nucleotide sequence ID" value="NZ_JWTA01000021.1"/>
</dbReference>
<sequence>MKTTFCILSLVFGTFCFAQKEFQPQGSTIMETVDGDLDGDKIPEKVIIYNTKDSTDFGTIREIQILQKVNGKWTILEKSINAVLKSGEGGMMGDPYQDTQIEKGILLITQAGGSSWKWGYTDKYRFQNGHFELIGHSSSSGKPEEYWTDVDFNLSTGQINFDKEVENTKEYGSSKKEVFIKKGIKLNLQNRNEKERIEIVLPKTKEKVYL</sequence>
<organism evidence="1 2">
    <name type="scientific">Chryseobacterium taiwanense</name>
    <dbReference type="NCBI Taxonomy" id="363331"/>
    <lineage>
        <taxon>Bacteria</taxon>
        <taxon>Pseudomonadati</taxon>
        <taxon>Bacteroidota</taxon>
        <taxon>Flavobacteriia</taxon>
        <taxon>Flavobacteriales</taxon>
        <taxon>Weeksellaceae</taxon>
        <taxon>Chryseobacterium group</taxon>
        <taxon>Chryseobacterium</taxon>
    </lineage>
</organism>
<dbReference type="OrthoDB" id="86940at2"/>
<dbReference type="EMBL" id="JWTA01000021">
    <property type="protein sequence ID" value="KIC61282.1"/>
    <property type="molecule type" value="Genomic_DNA"/>
</dbReference>
<keyword evidence="2" id="KW-1185">Reference proteome</keyword>
<comment type="caution">
    <text evidence="1">The sequence shown here is derived from an EMBL/GenBank/DDBJ whole genome shotgun (WGS) entry which is preliminary data.</text>
</comment>
<accession>A0A0B4CY79</accession>
<evidence type="ECO:0000313" key="2">
    <source>
        <dbReference type="Proteomes" id="UP000031167"/>
    </source>
</evidence>
<evidence type="ECO:0000313" key="1">
    <source>
        <dbReference type="EMBL" id="KIC61282.1"/>
    </source>
</evidence>
<gene>
    <name evidence="1" type="ORF">RM51_18440</name>
</gene>
<dbReference type="STRING" id="363331.RM51_18440"/>
<dbReference type="Proteomes" id="UP000031167">
    <property type="component" value="Unassembled WGS sequence"/>
</dbReference>
<protein>
    <submittedName>
        <fullName evidence="1">Uncharacterized protein</fullName>
    </submittedName>
</protein>
<dbReference type="AlphaFoldDB" id="A0A0B4CY79"/>
<reference evidence="1 2" key="1">
    <citation type="submission" date="2014-12" db="EMBL/GenBank/DDBJ databases">
        <title>Genome sequencing of Chryseobacterium taiwanense TPW19.</title>
        <authorList>
            <person name="Tan P.W."/>
            <person name="Chan K.-G."/>
        </authorList>
    </citation>
    <scope>NUCLEOTIDE SEQUENCE [LARGE SCALE GENOMIC DNA]</scope>
    <source>
        <strain evidence="1 2">TPW19</strain>
    </source>
</reference>
<proteinExistence type="predicted"/>
<name>A0A0B4CY79_9FLAO</name>